<dbReference type="AlphaFoldDB" id="D4LDG6"/>
<dbReference type="BioCyc" id="RCHA213810:RUM_RS07650-MONOMER"/>
<reference evidence="1" key="1">
    <citation type="submission" date="2010-03" db="EMBL/GenBank/DDBJ databases">
        <title>The genome sequence of Ruminococcus sp. 18P13.</title>
        <authorList>
            <consortium name="metaHIT consortium -- http://www.metahit.eu/"/>
            <person name="Pajon A."/>
            <person name="Turner K."/>
            <person name="Parkhill J."/>
            <person name="Bernalier A."/>
        </authorList>
    </citation>
    <scope>NUCLEOTIDE SEQUENCE [LARGE SCALE GENOMIC DNA]</scope>
    <source>
        <strain evidence="1">Type strain: 18P13</strain>
    </source>
</reference>
<dbReference type="Proteomes" id="UP000007054">
    <property type="component" value="Chromosome"/>
</dbReference>
<sequence>MSLFYSDWFYEKLPLGYDPEKEPESPSEQQAMGAIRFVLLGTCQIYWEGQMEKLLAAAKGGYTPAWSMLGWCYHYKPDTYLCSSDFRRRGSSLRTYRAAEAYYKKGMAAGDLNALYGFGILSLLGSWGLDSFPGLRPVEGLASLLSAARQGMPKAMLALGRMLRNDVFREERDIAFQLNAIAQNRMRDKRVLRYNEAGELVFDPDAFHMMHFACMLDEVLADYWLEQAQLSASGCHRSAEPEEITRRMQLALEKCRTFEVGYLAHWQHDIELEQQALE</sequence>
<dbReference type="EMBL" id="FP929052">
    <property type="protein sequence ID" value="CBL17661.1"/>
    <property type="molecule type" value="Genomic_DNA"/>
</dbReference>
<dbReference type="KEGG" id="rch:RUM_15710"/>
<dbReference type="PATRIC" id="fig|213810.4.peg.1470"/>
<organism evidence="1 2">
    <name type="scientific">Ruminococcus champanellensis (strain DSM 18848 / JCM 17042 / KCTC 15320 / 18P13)</name>
    <dbReference type="NCBI Taxonomy" id="213810"/>
    <lineage>
        <taxon>Bacteria</taxon>
        <taxon>Bacillati</taxon>
        <taxon>Bacillota</taxon>
        <taxon>Clostridia</taxon>
        <taxon>Eubacteriales</taxon>
        <taxon>Oscillospiraceae</taxon>
        <taxon>Ruminococcus</taxon>
    </lineage>
</organism>
<gene>
    <name evidence="1" type="ordered locus">RUM_15710</name>
</gene>
<name>D4LDG6_RUMC1</name>
<dbReference type="Gene3D" id="1.25.40.10">
    <property type="entry name" value="Tetratricopeptide repeat domain"/>
    <property type="match status" value="1"/>
</dbReference>
<evidence type="ECO:0000313" key="1">
    <source>
        <dbReference type="EMBL" id="CBL17661.1"/>
    </source>
</evidence>
<protein>
    <submittedName>
        <fullName evidence="1">Uncharacterized protein</fullName>
    </submittedName>
</protein>
<dbReference type="STRING" id="213810.RUM_15710"/>
<dbReference type="HOGENOM" id="CLU_1000728_0_0_9"/>
<accession>D4LDG6</accession>
<dbReference type="InterPro" id="IPR011990">
    <property type="entry name" value="TPR-like_helical_dom_sf"/>
</dbReference>
<dbReference type="GeneID" id="83156286"/>
<proteinExistence type="predicted"/>
<reference evidence="1" key="2">
    <citation type="submission" date="2010-03" db="EMBL/GenBank/DDBJ databases">
        <authorList>
            <person name="Pajon A."/>
        </authorList>
    </citation>
    <scope>NUCLEOTIDE SEQUENCE</scope>
    <source>
        <strain evidence="1">Type strain: 18P13</strain>
    </source>
</reference>
<evidence type="ECO:0000313" key="2">
    <source>
        <dbReference type="Proteomes" id="UP000007054"/>
    </source>
</evidence>
<dbReference type="SUPFAM" id="SSF81901">
    <property type="entry name" value="HCP-like"/>
    <property type="match status" value="1"/>
</dbReference>
<dbReference type="RefSeq" id="WP_015558567.1">
    <property type="nucleotide sequence ID" value="NC_021039.1"/>
</dbReference>
<keyword evidence="2" id="KW-1185">Reference proteome</keyword>